<dbReference type="SMART" id="SM00240">
    <property type="entry name" value="FHA"/>
    <property type="match status" value="1"/>
</dbReference>
<evidence type="ECO:0000256" key="1">
    <source>
        <dbReference type="SAM" id="MobiDB-lite"/>
    </source>
</evidence>
<feature type="region of interest" description="Disordered" evidence="1">
    <location>
        <begin position="1"/>
        <end position="109"/>
    </location>
</feature>
<feature type="compositionally biased region" description="Polar residues" evidence="1">
    <location>
        <begin position="250"/>
        <end position="265"/>
    </location>
</feature>
<feature type="region of interest" description="Disordered" evidence="1">
    <location>
        <begin position="240"/>
        <end position="271"/>
    </location>
</feature>
<dbReference type="InterPro" id="IPR051176">
    <property type="entry name" value="Cent_Immune-Sig_Mod"/>
</dbReference>
<name>A0AAD5UJW3_9FUNG</name>
<dbReference type="PANTHER" id="PTHR15715:SF37">
    <property type="entry name" value="LD47843P"/>
    <property type="match status" value="1"/>
</dbReference>
<dbReference type="Gene3D" id="2.60.200.20">
    <property type="match status" value="1"/>
</dbReference>
<dbReference type="InterPro" id="IPR008984">
    <property type="entry name" value="SMAD_FHA_dom_sf"/>
</dbReference>
<dbReference type="SUPFAM" id="SSF49879">
    <property type="entry name" value="SMAD/FHA domain"/>
    <property type="match status" value="1"/>
</dbReference>
<dbReference type="EMBL" id="JADGKB010000029">
    <property type="protein sequence ID" value="KAJ3258256.1"/>
    <property type="molecule type" value="Genomic_DNA"/>
</dbReference>
<dbReference type="Pfam" id="PF00498">
    <property type="entry name" value="FHA"/>
    <property type="match status" value="1"/>
</dbReference>
<sequence>MESNNLRAAFSSQQHRTFAANAQKEEDAEAQGNVPPTWTDNNIIQMDDNQDAFPAQHDSGDDHRSLDGGIDDGHQRKKSVDPHAEEGFQSVETRQPLAVDTNEAPKPAPVNENAFLRFQLIPISETPGKAAIGEVLERKIKTGQTIKIGRQIVRDGQTTVKGNKKATEIDIWFTSKVVSRLHAEIWTKDGQLCIKDVGSSSGTFLNKMRLSPSGKESRPYPLKQGDVLQFGVDFKGKSETPIEFNEDAPTPSSQAPASRRGSNANVKPPGKRMSIIQGLGMLGMRPHQDASPTSSSATPAPPQPANAATEAGGANLQRKVSKKRTFSMKIQNFLGRKENADGVPHFDENEDPGRNPAANVPRTSHVLPGEQAPAEIPGSSHGQQRDENNNLVNAEN</sequence>
<feature type="compositionally biased region" description="Basic and acidic residues" evidence="1">
    <location>
        <begin position="335"/>
        <end position="353"/>
    </location>
</feature>
<proteinExistence type="predicted"/>
<accession>A0AAD5UJW3</accession>
<feature type="compositionally biased region" description="Polar residues" evidence="1">
    <location>
        <begin position="1"/>
        <end position="16"/>
    </location>
</feature>
<protein>
    <recommendedName>
        <fullName evidence="2">FHA domain-containing protein</fullName>
    </recommendedName>
</protein>
<gene>
    <name evidence="3" type="ORF">HK103_003737</name>
</gene>
<dbReference type="PANTHER" id="PTHR15715">
    <property type="entry name" value="CENTROSOMAL PROTEIN OF 170 KDA"/>
    <property type="match status" value="1"/>
</dbReference>
<comment type="caution">
    <text evidence="3">The sequence shown here is derived from an EMBL/GenBank/DDBJ whole genome shotgun (WGS) entry which is preliminary data.</text>
</comment>
<feature type="domain" description="FHA" evidence="2">
    <location>
        <begin position="146"/>
        <end position="210"/>
    </location>
</feature>
<reference evidence="3" key="1">
    <citation type="submission" date="2020-05" db="EMBL/GenBank/DDBJ databases">
        <title>Phylogenomic resolution of chytrid fungi.</title>
        <authorList>
            <person name="Stajich J.E."/>
            <person name="Amses K."/>
            <person name="Simmons R."/>
            <person name="Seto K."/>
            <person name="Myers J."/>
            <person name="Bonds A."/>
            <person name="Quandt C.A."/>
            <person name="Barry K."/>
            <person name="Liu P."/>
            <person name="Grigoriev I."/>
            <person name="Longcore J.E."/>
            <person name="James T.Y."/>
        </authorList>
    </citation>
    <scope>NUCLEOTIDE SEQUENCE</scope>
    <source>
        <strain evidence="3">PLAUS21</strain>
    </source>
</reference>
<dbReference type="InterPro" id="IPR000253">
    <property type="entry name" value="FHA_dom"/>
</dbReference>
<evidence type="ECO:0000313" key="4">
    <source>
        <dbReference type="Proteomes" id="UP001210925"/>
    </source>
</evidence>
<evidence type="ECO:0000313" key="3">
    <source>
        <dbReference type="EMBL" id="KAJ3258256.1"/>
    </source>
</evidence>
<dbReference type="PROSITE" id="PS50006">
    <property type="entry name" value="FHA_DOMAIN"/>
    <property type="match status" value="1"/>
</dbReference>
<keyword evidence="4" id="KW-1185">Reference proteome</keyword>
<dbReference type="AlphaFoldDB" id="A0AAD5UJW3"/>
<evidence type="ECO:0000259" key="2">
    <source>
        <dbReference type="PROSITE" id="PS50006"/>
    </source>
</evidence>
<feature type="region of interest" description="Disordered" evidence="1">
    <location>
        <begin position="283"/>
        <end position="396"/>
    </location>
</feature>
<dbReference type="Proteomes" id="UP001210925">
    <property type="component" value="Unassembled WGS sequence"/>
</dbReference>
<organism evidence="3 4">
    <name type="scientific">Boothiomyces macroporosus</name>
    <dbReference type="NCBI Taxonomy" id="261099"/>
    <lineage>
        <taxon>Eukaryota</taxon>
        <taxon>Fungi</taxon>
        <taxon>Fungi incertae sedis</taxon>
        <taxon>Chytridiomycota</taxon>
        <taxon>Chytridiomycota incertae sedis</taxon>
        <taxon>Chytridiomycetes</taxon>
        <taxon>Rhizophydiales</taxon>
        <taxon>Terramycetaceae</taxon>
        <taxon>Boothiomyces</taxon>
    </lineage>
</organism>
<feature type="compositionally biased region" description="Basic and acidic residues" evidence="1">
    <location>
        <begin position="58"/>
        <end position="86"/>
    </location>
</feature>